<dbReference type="InterPro" id="IPR005828">
    <property type="entry name" value="MFS_sugar_transport-like"/>
</dbReference>
<dbReference type="Pfam" id="PF00083">
    <property type="entry name" value="Sugar_tr"/>
    <property type="match status" value="2"/>
</dbReference>
<dbReference type="PANTHER" id="PTHR48020">
    <property type="entry name" value="PROTON MYO-INOSITOL COTRANSPORTER"/>
    <property type="match status" value="1"/>
</dbReference>
<dbReference type="InterPro" id="IPR005829">
    <property type="entry name" value="Sugar_transporter_CS"/>
</dbReference>
<dbReference type="PANTHER" id="PTHR48020:SF24">
    <property type="entry name" value="INOSITOL TRANSPORTER 4"/>
    <property type="match status" value="1"/>
</dbReference>
<comment type="similarity">
    <text evidence="2">Belongs to the major facilitator superfamily. Sugar transporter (TC 2.A.1.1) family.</text>
</comment>
<evidence type="ECO:0000313" key="9">
    <source>
        <dbReference type="EMBL" id="SPD30197.1"/>
    </source>
</evidence>
<reference evidence="9" key="1">
    <citation type="submission" date="2018-02" db="EMBL/GenBank/DDBJ databases">
        <authorList>
            <person name="Cohen D.B."/>
            <person name="Kent A.D."/>
        </authorList>
    </citation>
    <scope>NUCLEOTIDE SEQUENCE</scope>
</reference>
<dbReference type="InterPro" id="IPR050814">
    <property type="entry name" value="Myo-inositol_Transporter"/>
</dbReference>
<sequence length="551" mass="60285">MVEGGIAPVDKTELTEFFRTTWKTPYILRLAMTAGIGGLLFGYDTAVISGALLYIRDDFNSVNKHTWLQELIVSTSVAGAIVGAAIGAWMNDSLGRKKSILTADVVFFLGSGVMAAAPVPLVLVLGRILVGLGVGMTSMTSPLYISETSPTRIRGTWRWMLGVGAIPPIIQFVLMLSLPESPRWLYKQNKIKEATAVLEKIYPADEVEKELELLKSSIEAAEADEASIGHNFFTKFRSAMQKTEVRRALVAGVTVQLVQQFVGINTVMYYSPTIMQLAGYASKVVALGLSLVTTGLNAVGSIVSLLFVDRYGRRRMMLVSLVFIIIGLVALSTVFYQSAQHAPMIDNYDSTHFGNNSTCIPYTSIPNTSRWNCMTCLKQSCGFCASQGDKFQPGACLVNEKEIGNMCHGQHRVWYNEGCPSKLGLFAVILLGFYIIVYSPGMGTTPWILNAEIYPLKYRGFGGGVAAMSNWTANLIVSMAFLSLTEALGSWGTFLLFAGFSFLGLIAIYFLVPETKGLPLEEIEKVLHKGFRPWPFGRNENNQNTDHGVSA</sequence>
<keyword evidence="4 7" id="KW-0812">Transmembrane</keyword>
<dbReference type="Gene3D" id="1.20.1250.20">
    <property type="entry name" value="MFS general substrate transporter like domains"/>
    <property type="match status" value="3"/>
</dbReference>
<protein>
    <recommendedName>
        <fullName evidence="8">Major facilitator superfamily (MFS) profile domain-containing protein</fullName>
    </recommendedName>
</protein>
<dbReference type="GO" id="GO:0016020">
    <property type="term" value="C:membrane"/>
    <property type="evidence" value="ECO:0007669"/>
    <property type="project" value="UniProtKB-SubCell"/>
</dbReference>
<dbReference type="PROSITE" id="PS00217">
    <property type="entry name" value="SUGAR_TRANSPORT_2"/>
    <property type="match status" value="1"/>
</dbReference>
<dbReference type="GO" id="GO:0005366">
    <property type="term" value="F:myo-inositol:proton symporter activity"/>
    <property type="evidence" value="ECO:0007669"/>
    <property type="project" value="TreeGrafter"/>
</dbReference>
<comment type="subcellular location">
    <subcellularLocation>
        <location evidence="1">Membrane</location>
        <topology evidence="1">Multi-pass membrane protein</topology>
    </subcellularLocation>
</comment>
<feature type="transmembrane region" description="Helical" evidence="7">
    <location>
        <begin position="317"/>
        <end position="336"/>
    </location>
</feature>
<dbReference type="AlphaFoldDB" id="A0A2N9IXU6"/>
<evidence type="ECO:0000256" key="6">
    <source>
        <dbReference type="ARBA" id="ARBA00023136"/>
    </source>
</evidence>
<dbReference type="PROSITE" id="PS00216">
    <property type="entry name" value="SUGAR_TRANSPORT_1"/>
    <property type="match status" value="1"/>
</dbReference>
<dbReference type="InterPro" id="IPR020846">
    <property type="entry name" value="MFS_dom"/>
</dbReference>
<dbReference type="InterPro" id="IPR036259">
    <property type="entry name" value="MFS_trans_sf"/>
</dbReference>
<proteinExistence type="inferred from homology"/>
<feature type="transmembrane region" description="Helical" evidence="7">
    <location>
        <begin position="67"/>
        <end position="89"/>
    </location>
</feature>
<organism evidence="9">
    <name type="scientific">Fagus sylvatica</name>
    <name type="common">Beechnut</name>
    <dbReference type="NCBI Taxonomy" id="28930"/>
    <lineage>
        <taxon>Eukaryota</taxon>
        <taxon>Viridiplantae</taxon>
        <taxon>Streptophyta</taxon>
        <taxon>Embryophyta</taxon>
        <taxon>Tracheophyta</taxon>
        <taxon>Spermatophyta</taxon>
        <taxon>Magnoliopsida</taxon>
        <taxon>eudicotyledons</taxon>
        <taxon>Gunneridae</taxon>
        <taxon>Pentapetalae</taxon>
        <taxon>rosids</taxon>
        <taxon>fabids</taxon>
        <taxon>Fagales</taxon>
        <taxon>Fagaceae</taxon>
        <taxon>Fagus</taxon>
    </lineage>
</organism>
<feature type="transmembrane region" description="Helical" evidence="7">
    <location>
        <begin position="26"/>
        <end position="55"/>
    </location>
</feature>
<feature type="transmembrane region" description="Helical" evidence="7">
    <location>
        <begin position="423"/>
        <end position="449"/>
    </location>
</feature>
<keyword evidence="5 7" id="KW-1133">Transmembrane helix</keyword>
<feature type="transmembrane region" description="Helical" evidence="7">
    <location>
        <begin position="284"/>
        <end position="308"/>
    </location>
</feature>
<feature type="transmembrane region" description="Helical" evidence="7">
    <location>
        <begin position="157"/>
        <end position="178"/>
    </location>
</feature>
<dbReference type="EMBL" id="OIVN01006305">
    <property type="protein sequence ID" value="SPD30197.1"/>
    <property type="molecule type" value="Genomic_DNA"/>
</dbReference>
<gene>
    <name evidence="9" type="ORF">FSB_LOCUS58079</name>
</gene>
<evidence type="ECO:0000259" key="8">
    <source>
        <dbReference type="PROSITE" id="PS50850"/>
    </source>
</evidence>
<evidence type="ECO:0000256" key="3">
    <source>
        <dbReference type="ARBA" id="ARBA00022448"/>
    </source>
</evidence>
<feature type="transmembrane region" description="Helical" evidence="7">
    <location>
        <begin position="125"/>
        <end position="145"/>
    </location>
</feature>
<dbReference type="PRINTS" id="PR00171">
    <property type="entry name" value="SUGRTRNSPORT"/>
</dbReference>
<evidence type="ECO:0000256" key="7">
    <source>
        <dbReference type="SAM" id="Phobius"/>
    </source>
</evidence>
<feature type="domain" description="Major facilitator superfamily (MFS) profile" evidence="8">
    <location>
        <begin position="30"/>
        <end position="516"/>
    </location>
</feature>
<dbReference type="InterPro" id="IPR003663">
    <property type="entry name" value="Sugar/inositol_transpt"/>
</dbReference>
<keyword evidence="6 7" id="KW-0472">Membrane</keyword>
<feature type="transmembrane region" description="Helical" evidence="7">
    <location>
        <begin position="488"/>
        <end position="512"/>
    </location>
</feature>
<name>A0A2N9IXU6_FAGSY</name>
<accession>A0A2N9IXU6</accession>
<evidence type="ECO:0000256" key="4">
    <source>
        <dbReference type="ARBA" id="ARBA00022692"/>
    </source>
</evidence>
<keyword evidence="3" id="KW-0813">Transport</keyword>
<dbReference type="SUPFAM" id="SSF103473">
    <property type="entry name" value="MFS general substrate transporter"/>
    <property type="match status" value="1"/>
</dbReference>
<evidence type="ECO:0000256" key="2">
    <source>
        <dbReference type="ARBA" id="ARBA00010992"/>
    </source>
</evidence>
<feature type="transmembrane region" description="Helical" evidence="7">
    <location>
        <begin position="101"/>
        <end position="119"/>
    </location>
</feature>
<dbReference type="PROSITE" id="PS50850">
    <property type="entry name" value="MFS"/>
    <property type="match status" value="1"/>
</dbReference>
<evidence type="ECO:0000256" key="1">
    <source>
        <dbReference type="ARBA" id="ARBA00004141"/>
    </source>
</evidence>
<feature type="transmembrane region" description="Helical" evidence="7">
    <location>
        <begin position="461"/>
        <end position="482"/>
    </location>
</feature>
<evidence type="ECO:0000256" key="5">
    <source>
        <dbReference type="ARBA" id="ARBA00022989"/>
    </source>
</evidence>